<proteinExistence type="predicted"/>
<feature type="coiled-coil region" evidence="1">
    <location>
        <begin position="917"/>
        <end position="955"/>
    </location>
</feature>
<sequence length="1517" mass="169070">MPETTAQKTEDILTELVSGPSIIEVAATFLKPELNTLYPQLKIDPSLVMVVTPTWIITEDRVVAGDPLFESLTDVLVRLALSGSTVAYIDGEHFLTLQPGVEPVVQLAAKVDVIGQLINTLAPLLFNAWQQQQLDYWNHETAPTTPRWHQLSQSLRNIWNIDTNTDWSEDEKAMARAVFNHPDRATRLAQDRYQTRACLIDIDLAEEATINHSLILDIAVLLGTQGNRTVVLTHSIAGGFQRYDSVEALGATLLARQNLQWRLYEPDGNFFHHQACALIALEVDAIGALSTSQGNSPPSDSPRNNSPAQSLTDLDALPASRFSQVLRLLPHWLRNASPADLTRYSRHLMDIAQLRDQDAGKSFLDDIPSLPAFALQRLRAQMIKDHPAAATLNLEDVEFSITTLVVLGTFVVPGKTQTLTLSLVDLALQNLISAPFGDKAVRLKSGEATPTWMTAAYLEKLVTQVDIGATYLALIKGKMLTDPQESLRRQGLYSRHLRLQLPLLALQYKIRGQAGLDERGYRHVLAAMQEKPADRFVDGQEIIIRPLAFITGDRTDGKVDEVANMFLIGPRLTAQGPCLLYRPLLDHPLWQFPSETNLLYAIKQNKDLRQSVLAWLPDRVRFNYCQYVFPGELPSVWALVQWLVEPASTLAKMGDVAFSTKALDGDPFAALFKANANAMVSLADRQSLSNAEARWATLKQGAWMLFNIALPFLGSTVGTAAWIWQIMDDLQATTDAIENGQSQDAWSAMTDLLLTLGMVLAHQAATRHKPFRPSVEKTTAARPAPESLPAPKPTVTRLPDHQARQLPTSHETSLHAAGTLTPTGLGALLDELSIAEPRDLTAPSTAAGPHQHLSRLNRQWYAKVGQRWFEVILNENEDVQIIDSRKTPVAKGPLLRHSAKGEWFIDTRLRLRGGGRRKALEQANRQRKENLKEQLKAFDNRKLELQSQLEAAEKVTTDANLPTLIQTLESQLLAYGTYIEQLKTFNALEPITNYRPVMVSCLDLQLSLIHKWFVRQNRVFGERMRQSLALLDNETVKGTQTPRQTHQLTSDLTQAFIEKIEFARSRIDELARLGKEASEVAREHIALLPAFKLEDLKLFQISMAQELCLNDSATSDTASARQAMRRVVEAAGLTVQSSLDLAEAGEALPLSEQIDGLSDLVEQFANLDQRIADLPEEFPQQLLEQPLALMRERIKAFNEPTVKQLASLLHERRVFEPTPGPSRPAPAAKRIIKTRFKGTVVGTLRQREAGSELDLIDVTSPLTGQVIATFHEKTPGNWLEHVPEQIEAPMPMRVTLEASIKNGKLLLNQLLPFIRRTESHASQAGRIPVEIEEIFHQQARRMTDAANAIEKALIDKNSVDDGPDSAVTLQKRLNDEATGLYEKGRLARVRMTKQQPPTAARVEWLHSEGLVDIVKLKGRTRLKGQRKDFLDEYEIRERGKKAGTDDADGAVLWYAHFHYPALGTPVEGYTAAHLKTVSQRRLGGGFDMRTATSNSEMIAIYRSEISPQLANSLFLNT</sequence>
<dbReference type="RefSeq" id="WP_110965695.1">
    <property type="nucleotide sequence ID" value="NZ_CP029693.1"/>
</dbReference>
<protein>
    <submittedName>
        <fullName evidence="3">Uncharacterized protein</fullName>
    </submittedName>
</protein>
<evidence type="ECO:0000313" key="3">
    <source>
        <dbReference type="EMBL" id="AWY42093.1"/>
    </source>
</evidence>
<accession>A0A2Z4RLV6</accession>
<evidence type="ECO:0000313" key="4">
    <source>
        <dbReference type="Proteomes" id="UP000250299"/>
    </source>
</evidence>
<feature type="region of interest" description="Disordered" evidence="2">
    <location>
        <begin position="767"/>
        <end position="819"/>
    </location>
</feature>
<evidence type="ECO:0000256" key="2">
    <source>
        <dbReference type="SAM" id="MobiDB-lite"/>
    </source>
</evidence>
<dbReference type="EMBL" id="CP029693">
    <property type="protein sequence ID" value="AWY42093.1"/>
    <property type="molecule type" value="Genomic_DNA"/>
</dbReference>
<gene>
    <name evidence="3" type="ORF">DKY63_20160</name>
</gene>
<keyword evidence="1" id="KW-0175">Coiled coil</keyword>
<name>A0A2Z4RLV6_PSEPU</name>
<dbReference type="Proteomes" id="UP000250299">
    <property type="component" value="Chromosome"/>
</dbReference>
<evidence type="ECO:0000256" key="1">
    <source>
        <dbReference type="SAM" id="Coils"/>
    </source>
</evidence>
<feature type="region of interest" description="Disordered" evidence="2">
    <location>
        <begin position="290"/>
        <end position="311"/>
    </location>
</feature>
<reference evidence="3 4" key="1">
    <citation type="submission" date="2018-05" db="EMBL/GenBank/DDBJ databases">
        <title>Whole genome sequence of Pseudomonas putida JBC17.</title>
        <authorList>
            <person name="Lee Y.H."/>
            <person name="David K."/>
        </authorList>
    </citation>
    <scope>NUCLEOTIDE SEQUENCE [LARGE SCALE GENOMIC DNA]</scope>
    <source>
        <strain evidence="3 4">JBC17</strain>
    </source>
</reference>
<organism evidence="3 4">
    <name type="scientific">Pseudomonas putida</name>
    <name type="common">Arthrobacter siderocapsulatus</name>
    <dbReference type="NCBI Taxonomy" id="303"/>
    <lineage>
        <taxon>Bacteria</taxon>
        <taxon>Pseudomonadati</taxon>
        <taxon>Pseudomonadota</taxon>
        <taxon>Gammaproteobacteria</taxon>
        <taxon>Pseudomonadales</taxon>
        <taxon>Pseudomonadaceae</taxon>
        <taxon>Pseudomonas</taxon>
    </lineage>
</organism>
<dbReference type="OrthoDB" id="7003488at2"/>
<feature type="compositionally biased region" description="Low complexity" evidence="2">
    <location>
        <begin position="295"/>
        <end position="307"/>
    </location>
</feature>